<dbReference type="PANTHER" id="PTHR47987">
    <property type="entry name" value="OS08G0249100 PROTEIN"/>
    <property type="match status" value="1"/>
</dbReference>
<dbReference type="PANTHER" id="PTHR47987:SF12">
    <property type="entry name" value="PROTEIN KINASE FAMILY PROTEIN"/>
    <property type="match status" value="1"/>
</dbReference>
<dbReference type="EMBL" id="JBBPBK010000007">
    <property type="protein sequence ID" value="KAK9282081.1"/>
    <property type="molecule type" value="Genomic_DNA"/>
</dbReference>
<evidence type="ECO:0000313" key="17">
    <source>
        <dbReference type="EMBL" id="KAK9282081.1"/>
    </source>
</evidence>
<dbReference type="FunFam" id="1.10.510.10:FF:000335">
    <property type="entry name" value="receptor-like cytosolic serine/threonine-protein kinase RBK2"/>
    <property type="match status" value="1"/>
</dbReference>
<feature type="compositionally biased region" description="Low complexity" evidence="15">
    <location>
        <begin position="71"/>
        <end position="82"/>
    </location>
</feature>
<evidence type="ECO:0000256" key="4">
    <source>
        <dbReference type="ARBA" id="ARBA00022527"/>
    </source>
</evidence>
<dbReference type="PROSITE" id="PS50011">
    <property type="entry name" value="PROTEIN_KINASE_DOM"/>
    <property type="match status" value="1"/>
</dbReference>
<dbReference type="AlphaFoldDB" id="A0AAP0RPE3"/>
<comment type="similarity">
    <text evidence="14">Belongs to the protein kinase superfamily.</text>
</comment>
<proteinExistence type="inferred from homology"/>
<dbReference type="Proteomes" id="UP001415857">
    <property type="component" value="Unassembled WGS sequence"/>
</dbReference>
<dbReference type="SMART" id="SM00220">
    <property type="entry name" value="S_TKc"/>
    <property type="match status" value="1"/>
</dbReference>
<name>A0AAP0RPE3_LIQFO</name>
<dbReference type="GO" id="GO:0004674">
    <property type="term" value="F:protein serine/threonine kinase activity"/>
    <property type="evidence" value="ECO:0007669"/>
    <property type="project" value="UniProtKB-KW"/>
</dbReference>
<feature type="domain" description="Protein kinase" evidence="16">
    <location>
        <begin position="165"/>
        <end position="448"/>
    </location>
</feature>
<dbReference type="PROSITE" id="PS00108">
    <property type="entry name" value="PROTEIN_KINASE_ST"/>
    <property type="match status" value="1"/>
</dbReference>
<evidence type="ECO:0000256" key="7">
    <source>
        <dbReference type="ARBA" id="ARBA00022741"/>
    </source>
</evidence>
<comment type="subunit">
    <text evidence="12">Interacts with ARAC5 and ARAC10.</text>
</comment>
<dbReference type="Pfam" id="PF07714">
    <property type="entry name" value="PK_Tyr_Ser-Thr"/>
    <property type="match status" value="1"/>
</dbReference>
<comment type="catalytic activity">
    <reaction evidence="10">
        <text>L-threonyl-[protein] + ATP = O-phospho-L-threonyl-[protein] + ADP + H(+)</text>
        <dbReference type="Rhea" id="RHEA:46608"/>
        <dbReference type="Rhea" id="RHEA-COMP:11060"/>
        <dbReference type="Rhea" id="RHEA-COMP:11605"/>
        <dbReference type="ChEBI" id="CHEBI:15378"/>
        <dbReference type="ChEBI" id="CHEBI:30013"/>
        <dbReference type="ChEBI" id="CHEBI:30616"/>
        <dbReference type="ChEBI" id="CHEBI:61977"/>
        <dbReference type="ChEBI" id="CHEBI:456216"/>
        <dbReference type="EC" id="2.7.11.1"/>
    </reaction>
</comment>
<evidence type="ECO:0000256" key="1">
    <source>
        <dbReference type="ARBA" id="ARBA00004496"/>
    </source>
</evidence>
<feature type="region of interest" description="Disordered" evidence="15">
    <location>
        <begin position="64"/>
        <end position="89"/>
    </location>
</feature>
<evidence type="ECO:0000313" key="18">
    <source>
        <dbReference type="Proteomes" id="UP001415857"/>
    </source>
</evidence>
<dbReference type="InterPro" id="IPR017441">
    <property type="entry name" value="Protein_kinase_ATP_BS"/>
</dbReference>
<sequence length="482" mass="53775">MADLREPSASPSWKNSKNLGQLLIGHKRLNPLFSAPVSAQDLRPLDTGEKVDVCSPNGVLEDFLRSEESETVSTKSTTSDSEAQTNSKPTSRWRGFVELVRSRSMRPLSTLDPLSVLKLSRRESRSMRENAAMASNTFLDNGSHLFKSLWKNFTLSELQTATKNFSTENLVGKGGYAEVYKGCLKSGQLVAIKRLIRGALEERIGDFLSELGIMAHVDHPNTAKLIGYGVEGGMHLVLEFSPHGSLSSLLHGSKEKLEWGIRYKVALGTAEGLRYLHEGCKRRIIHRDIKAANILLTEDFEPQICDFGLAKWLPGQWTHHTVSKFEGTFGYLAPEYLMHGIVDEKTDVFAFGVLLLELITGRRALDYLQQSLVIWAKPLLRKNMIGELIDPSLGSDYNPQQMNLVLLAASLCIKQSSIRRPQISQVVQILSGNLGGLEGMRIRRMPLFQKAAFCTDLFDTEEVNSTEDFNVLSRHKQLALGF</sequence>
<dbReference type="GO" id="GO:0005524">
    <property type="term" value="F:ATP binding"/>
    <property type="evidence" value="ECO:0007669"/>
    <property type="project" value="UniProtKB-UniRule"/>
</dbReference>
<dbReference type="InterPro" id="IPR008271">
    <property type="entry name" value="Ser/Thr_kinase_AS"/>
</dbReference>
<accession>A0AAP0RPE3</accession>
<evidence type="ECO:0000256" key="12">
    <source>
        <dbReference type="ARBA" id="ARBA00063228"/>
    </source>
</evidence>
<feature type="binding site" evidence="13">
    <location>
        <position position="193"/>
    </location>
    <ligand>
        <name>ATP</name>
        <dbReference type="ChEBI" id="CHEBI:30616"/>
    </ligand>
</feature>
<dbReference type="SUPFAM" id="SSF56112">
    <property type="entry name" value="Protein kinase-like (PK-like)"/>
    <property type="match status" value="1"/>
</dbReference>
<evidence type="ECO:0000256" key="14">
    <source>
        <dbReference type="RuleBase" id="RU000304"/>
    </source>
</evidence>
<dbReference type="InterPro" id="IPR001245">
    <property type="entry name" value="Ser-Thr/Tyr_kinase_cat_dom"/>
</dbReference>
<evidence type="ECO:0000256" key="5">
    <source>
        <dbReference type="ARBA" id="ARBA00022553"/>
    </source>
</evidence>
<dbReference type="FunFam" id="3.30.200.20:FF:000389">
    <property type="entry name" value="Receptor-like cytosolic serine/threonine-protein kinase RBK1"/>
    <property type="match status" value="1"/>
</dbReference>
<keyword evidence="6" id="KW-0808">Transferase</keyword>
<keyword evidence="8" id="KW-0418">Kinase</keyword>
<evidence type="ECO:0000256" key="2">
    <source>
        <dbReference type="ARBA" id="ARBA00012513"/>
    </source>
</evidence>
<comment type="subcellular location">
    <subcellularLocation>
        <location evidence="1">Cytoplasm</location>
    </subcellularLocation>
</comment>
<keyword evidence="18" id="KW-1185">Reference proteome</keyword>
<protein>
    <recommendedName>
        <fullName evidence="2">non-specific serine/threonine protein kinase</fullName>
        <ecNumber evidence="2">2.7.11.1</ecNumber>
    </recommendedName>
</protein>
<dbReference type="Gene3D" id="3.30.200.20">
    <property type="entry name" value="Phosphorylase Kinase, domain 1"/>
    <property type="match status" value="1"/>
</dbReference>
<gene>
    <name evidence="17" type="ORF">L1049_004993</name>
</gene>
<keyword evidence="3" id="KW-0963">Cytoplasm</keyword>
<dbReference type="GO" id="GO:0005737">
    <property type="term" value="C:cytoplasm"/>
    <property type="evidence" value="ECO:0007669"/>
    <property type="project" value="UniProtKB-SubCell"/>
</dbReference>
<evidence type="ECO:0000256" key="9">
    <source>
        <dbReference type="ARBA" id="ARBA00022840"/>
    </source>
</evidence>
<keyword evidence="5" id="KW-0597">Phosphoprotein</keyword>
<comment type="caution">
    <text evidence="17">The sequence shown here is derived from an EMBL/GenBank/DDBJ whole genome shotgun (WGS) entry which is preliminary data.</text>
</comment>
<organism evidence="17 18">
    <name type="scientific">Liquidambar formosana</name>
    <name type="common">Formosan gum</name>
    <dbReference type="NCBI Taxonomy" id="63359"/>
    <lineage>
        <taxon>Eukaryota</taxon>
        <taxon>Viridiplantae</taxon>
        <taxon>Streptophyta</taxon>
        <taxon>Embryophyta</taxon>
        <taxon>Tracheophyta</taxon>
        <taxon>Spermatophyta</taxon>
        <taxon>Magnoliopsida</taxon>
        <taxon>eudicotyledons</taxon>
        <taxon>Gunneridae</taxon>
        <taxon>Pentapetalae</taxon>
        <taxon>Saxifragales</taxon>
        <taxon>Altingiaceae</taxon>
        <taxon>Liquidambar</taxon>
    </lineage>
</organism>
<dbReference type="InterPro" id="IPR000719">
    <property type="entry name" value="Prot_kinase_dom"/>
</dbReference>
<dbReference type="EC" id="2.7.11.1" evidence="2"/>
<evidence type="ECO:0000256" key="15">
    <source>
        <dbReference type="SAM" id="MobiDB-lite"/>
    </source>
</evidence>
<keyword evidence="7 13" id="KW-0547">Nucleotide-binding</keyword>
<dbReference type="Gene3D" id="1.10.510.10">
    <property type="entry name" value="Transferase(Phosphotransferase) domain 1"/>
    <property type="match status" value="1"/>
</dbReference>
<reference evidence="17 18" key="1">
    <citation type="journal article" date="2024" name="Plant J.">
        <title>Genome sequences and population genomics reveal climatic adaptation and genomic divergence between two closely related sweetgum species.</title>
        <authorList>
            <person name="Xu W.Q."/>
            <person name="Ren C.Q."/>
            <person name="Zhang X.Y."/>
            <person name="Comes H.P."/>
            <person name="Liu X.H."/>
            <person name="Li Y.G."/>
            <person name="Kettle C.J."/>
            <person name="Jalonen R."/>
            <person name="Gaisberger H."/>
            <person name="Ma Y.Z."/>
            <person name="Qiu Y.X."/>
        </authorList>
    </citation>
    <scope>NUCLEOTIDE SEQUENCE [LARGE SCALE GENOMIC DNA]</scope>
    <source>
        <strain evidence="17">Hangzhou</strain>
    </source>
</reference>
<evidence type="ECO:0000256" key="3">
    <source>
        <dbReference type="ARBA" id="ARBA00022490"/>
    </source>
</evidence>
<evidence type="ECO:0000259" key="16">
    <source>
        <dbReference type="PROSITE" id="PS50011"/>
    </source>
</evidence>
<keyword evidence="9 13" id="KW-0067">ATP-binding</keyword>
<comment type="catalytic activity">
    <reaction evidence="11">
        <text>L-seryl-[protein] + ATP = O-phospho-L-seryl-[protein] + ADP + H(+)</text>
        <dbReference type="Rhea" id="RHEA:17989"/>
        <dbReference type="Rhea" id="RHEA-COMP:9863"/>
        <dbReference type="Rhea" id="RHEA-COMP:11604"/>
        <dbReference type="ChEBI" id="CHEBI:15378"/>
        <dbReference type="ChEBI" id="CHEBI:29999"/>
        <dbReference type="ChEBI" id="CHEBI:30616"/>
        <dbReference type="ChEBI" id="CHEBI:83421"/>
        <dbReference type="ChEBI" id="CHEBI:456216"/>
        <dbReference type="EC" id="2.7.11.1"/>
    </reaction>
</comment>
<evidence type="ECO:0000256" key="8">
    <source>
        <dbReference type="ARBA" id="ARBA00022777"/>
    </source>
</evidence>
<evidence type="ECO:0000256" key="13">
    <source>
        <dbReference type="PROSITE-ProRule" id="PRU10141"/>
    </source>
</evidence>
<evidence type="ECO:0000256" key="10">
    <source>
        <dbReference type="ARBA" id="ARBA00047899"/>
    </source>
</evidence>
<keyword evidence="4 14" id="KW-0723">Serine/threonine-protein kinase</keyword>
<dbReference type="InterPro" id="IPR011009">
    <property type="entry name" value="Kinase-like_dom_sf"/>
</dbReference>
<evidence type="ECO:0000256" key="6">
    <source>
        <dbReference type="ARBA" id="ARBA00022679"/>
    </source>
</evidence>
<evidence type="ECO:0000256" key="11">
    <source>
        <dbReference type="ARBA" id="ARBA00048679"/>
    </source>
</evidence>
<dbReference type="PROSITE" id="PS00107">
    <property type="entry name" value="PROTEIN_KINASE_ATP"/>
    <property type="match status" value="1"/>
</dbReference>
<dbReference type="GO" id="GO:0051020">
    <property type="term" value="F:GTPase binding"/>
    <property type="evidence" value="ECO:0007669"/>
    <property type="project" value="UniProtKB-ARBA"/>
</dbReference>
<dbReference type="InterPro" id="IPR046958">
    <property type="entry name" value="RBK1/2/STUNTED"/>
</dbReference>